<proteinExistence type="predicted"/>
<evidence type="ECO:0000313" key="3">
    <source>
        <dbReference type="Proteomes" id="UP000324015"/>
    </source>
</evidence>
<feature type="region of interest" description="Disordered" evidence="1">
    <location>
        <begin position="1"/>
        <end position="24"/>
    </location>
</feature>
<accession>A0A5P2CKU5</accession>
<dbReference type="EMBL" id="CP029191">
    <property type="protein sequence ID" value="QES41861.1"/>
    <property type="molecule type" value="Genomic_DNA"/>
</dbReference>
<protein>
    <submittedName>
        <fullName evidence="2">Uncharacterized protein</fullName>
    </submittedName>
</protein>
<dbReference type="AlphaFoldDB" id="A0A5P2CKU5"/>
<reference evidence="2 3" key="1">
    <citation type="submission" date="2018-05" db="EMBL/GenBank/DDBJ databases">
        <title>Streptomyces venezuelae.</title>
        <authorList>
            <person name="Kim W."/>
            <person name="Lee N."/>
            <person name="Cho B.-K."/>
        </authorList>
    </citation>
    <scope>NUCLEOTIDE SEQUENCE [LARGE SCALE GENOMIC DNA]</scope>
    <source>
        <strain evidence="2 3">ATCC 14585</strain>
    </source>
</reference>
<name>A0A5P2CKU5_STRVZ</name>
<gene>
    <name evidence="2" type="ORF">DEJ49_13365</name>
</gene>
<organism evidence="2 3">
    <name type="scientific">Streptomyces venezuelae</name>
    <dbReference type="NCBI Taxonomy" id="54571"/>
    <lineage>
        <taxon>Bacteria</taxon>
        <taxon>Bacillati</taxon>
        <taxon>Actinomycetota</taxon>
        <taxon>Actinomycetes</taxon>
        <taxon>Kitasatosporales</taxon>
        <taxon>Streptomycetaceae</taxon>
        <taxon>Streptomyces</taxon>
    </lineage>
</organism>
<evidence type="ECO:0000256" key="1">
    <source>
        <dbReference type="SAM" id="MobiDB-lite"/>
    </source>
</evidence>
<dbReference type="Proteomes" id="UP000324015">
    <property type="component" value="Chromosome"/>
</dbReference>
<evidence type="ECO:0000313" key="2">
    <source>
        <dbReference type="EMBL" id="QES41861.1"/>
    </source>
</evidence>
<sequence>MQRTGTDTDDGLTLGANTSGQSRAADPAFEVEAMAFERKLAAKASAHASAKGAMADMATKAKAYIRSGVGGAWDHADQRLAEIFDTVGQEGVEKSGFVGTAVADVMAVFDQGTLSEQYTHIVRFFTEVLARDLASSAKREEIDRRMKEAELNMPFLLDRRRAMLRAGGTPESVVTRDIAPVPPGSAVEHQGDARVRRDDVLKALNPETDPGETGRTEHTVAQTGLDFSDRQKAVHTKDDPSWDVQHDALKWLAGAKVWMINEKNTWVEAQRKLSLPLGGGPSGTTNTMMSAAKALRADKYGARLASIAFLVGASHHTLVEIMAAAEPFGCEYDPTQGIYRNIKPLTEDELRACGKDGRFPGESTPAGAGAGAGASAGRNGS</sequence>
<feature type="region of interest" description="Disordered" evidence="1">
    <location>
        <begin position="353"/>
        <end position="381"/>
    </location>
</feature>
<feature type="compositionally biased region" description="Gly residues" evidence="1">
    <location>
        <begin position="368"/>
        <end position="381"/>
    </location>
</feature>